<dbReference type="AlphaFoldDB" id="A0AB34IF34"/>
<reference evidence="3 4" key="1">
    <citation type="journal article" date="2024" name="Science">
        <title>Giant polyketide synthase enzymes in the biosynthesis of giant marine polyether toxins.</title>
        <authorList>
            <person name="Fallon T.R."/>
            <person name="Shende V.V."/>
            <person name="Wierzbicki I.H."/>
            <person name="Pendleton A.L."/>
            <person name="Watervoot N.F."/>
            <person name="Auber R.P."/>
            <person name="Gonzalez D.J."/>
            <person name="Wisecaver J.H."/>
            <person name="Moore B.S."/>
        </authorList>
    </citation>
    <scope>NUCLEOTIDE SEQUENCE [LARGE SCALE GENOMIC DNA]</scope>
    <source>
        <strain evidence="3 4">12B1</strain>
    </source>
</reference>
<dbReference type="Gene3D" id="3.80.10.10">
    <property type="entry name" value="Ribonuclease Inhibitor"/>
    <property type="match status" value="1"/>
</dbReference>
<evidence type="ECO:0000256" key="1">
    <source>
        <dbReference type="ARBA" id="ARBA00023002"/>
    </source>
</evidence>
<sequence length="1120" mass="121066">METLTRAVDAAKKGEAALSALLSPLPPRSLHDLLRLAAATPGTAEVRKAAGALLAGALRGKNAAQILELLPADETALAPPPPAAATPPAAAEPPPPAPLVEADVCVIGGGVSGAIIARDTASCGYTVVLVEQRHCVGGVWERTNYPGLRLHGLSQAYRAASLTPPWHITPHPVEGDHRGDIFYRPSCYELREYIEAMVVHERVDVRLNARYLSHRRDELDPARLLAECDGFRVRCRALVFATGANETLSGPPLWPFNPALVTNGATVMHAADMTERRAEFEAGERKFMVGSSKSATDILQTLDPDDESFAWCHRGHIIMTKRPGREADEALRTPWPVERIRAADMGNQLLKKQQFKAHANLVIDSGVAHRVGMPRPSLPESRGGTASVEEVEHARKFVPRQVILDSCTVNDKGEVVLRRADGKPDLIVGPKDSIVFATGQRNDQGFKLYTQAANLNKDGVFLCLPYSTNTPSNAFYVTHELVSYLDGRPCAYTDGRMQAKLKAVVEHMKNLELTGAWAMTFAFMGAVQTDVCREILDYMKFRAGDLGSSYLWNTEWYGKELDFRETIFKLQSELPVKGAAPPKRLALTPDTWPVDSATAYRVLHNAHSAAAPRLASLMFPADGKEAAAVPVSVLSKLDPATLVVLRHLDGWAASVSSALSDGVYFSRILNFDLSWALADGIDKHSALSAVARAMPQLQELTCRGLSVSLPPLRQAASLDGFLIQKAIRGGGKSSEAVEKFVAAAATCCAVAWSGALVDLDLKGVLSPPPSKKDTPLSLLMALAAAVVACPSPSLRRVKLHHAVDLNLAMMRAVQSPDGSTLNEHNYEGGWNGMKLARDGLAMLVGVCCPPSLNSTVAQLFLGNNELDDEILLLAGALEAGHLPKLATLGLSHNRISGDNFAALCLALGRRERPEFCVLGASANRVGNVGAQALFTALANGGMSGIMMVHLEENGIGELGFEKMANCLSQTRLQWFQELRLDGNNPTPRAVKRLCDVCRNRPGKIPALTNVDPQTNPLYDVGDAFGGRKIEDIPIWEGGPDDPDSWFTVYSTEDEEAKRNPAKLAQMRADTKSQVEAWEASLPAEEKQRRQNRVKSAPQLWLEAGIRLANDPADGEAEEVA</sequence>
<organism evidence="3 4">
    <name type="scientific">Prymnesium parvum</name>
    <name type="common">Toxic golden alga</name>
    <dbReference type="NCBI Taxonomy" id="97485"/>
    <lineage>
        <taxon>Eukaryota</taxon>
        <taxon>Haptista</taxon>
        <taxon>Haptophyta</taxon>
        <taxon>Prymnesiophyceae</taxon>
        <taxon>Prymnesiales</taxon>
        <taxon>Prymnesiaceae</taxon>
        <taxon>Prymnesium</taxon>
    </lineage>
</organism>
<dbReference type="SUPFAM" id="SSF51905">
    <property type="entry name" value="FAD/NAD(P)-binding domain"/>
    <property type="match status" value="1"/>
</dbReference>
<dbReference type="InterPro" id="IPR036188">
    <property type="entry name" value="FAD/NAD-bd_sf"/>
</dbReference>
<dbReference type="SUPFAM" id="SSF52047">
    <property type="entry name" value="RNI-like"/>
    <property type="match status" value="1"/>
</dbReference>
<dbReference type="InterPro" id="IPR050982">
    <property type="entry name" value="Auxin_biosynth/cation_transpt"/>
</dbReference>
<name>A0AB34IF34_PRYPA</name>
<proteinExistence type="predicted"/>
<dbReference type="GO" id="GO:0050660">
    <property type="term" value="F:flavin adenine dinucleotide binding"/>
    <property type="evidence" value="ECO:0007669"/>
    <property type="project" value="TreeGrafter"/>
</dbReference>
<dbReference type="GO" id="GO:0004497">
    <property type="term" value="F:monooxygenase activity"/>
    <property type="evidence" value="ECO:0007669"/>
    <property type="project" value="TreeGrafter"/>
</dbReference>
<comment type="caution">
    <text evidence="3">The sequence shown here is derived from an EMBL/GenBank/DDBJ whole genome shotgun (WGS) entry which is preliminary data.</text>
</comment>
<keyword evidence="1" id="KW-0560">Oxidoreductase</keyword>
<dbReference type="PANTHER" id="PTHR43539">
    <property type="entry name" value="FLAVIN-BINDING MONOOXYGENASE-LIKE PROTEIN (AFU_ORTHOLOGUE AFUA_4G09220)"/>
    <property type="match status" value="1"/>
</dbReference>
<dbReference type="Gene3D" id="3.50.50.60">
    <property type="entry name" value="FAD/NAD(P)-binding domain"/>
    <property type="match status" value="1"/>
</dbReference>
<evidence type="ECO:0000313" key="4">
    <source>
        <dbReference type="Proteomes" id="UP001515480"/>
    </source>
</evidence>
<feature type="region of interest" description="Disordered" evidence="2">
    <location>
        <begin position="1070"/>
        <end position="1095"/>
    </location>
</feature>
<dbReference type="Pfam" id="PF13450">
    <property type="entry name" value="NAD_binding_8"/>
    <property type="match status" value="1"/>
</dbReference>
<keyword evidence="4" id="KW-1185">Reference proteome</keyword>
<dbReference type="Proteomes" id="UP001515480">
    <property type="component" value="Unassembled WGS sequence"/>
</dbReference>
<gene>
    <name evidence="3" type="ORF">AB1Y20_016408</name>
</gene>
<accession>A0AB34IF34</accession>
<dbReference type="EMBL" id="JBGBPQ010000029">
    <property type="protein sequence ID" value="KAL1496454.1"/>
    <property type="molecule type" value="Genomic_DNA"/>
</dbReference>
<dbReference type="PANTHER" id="PTHR43539:SF78">
    <property type="entry name" value="FLAVIN-CONTAINING MONOOXYGENASE"/>
    <property type="match status" value="1"/>
</dbReference>
<protein>
    <submittedName>
        <fullName evidence="3">Uncharacterized protein</fullName>
    </submittedName>
</protein>
<evidence type="ECO:0000313" key="3">
    <source>
        <dbReference type="EMBL" id="KAL1496454.1"/>
    </source>
</evidence>
<dbReference type="InterPro" id="IPR032675">
    <property type="entry name" value="LRR_dom_sf"/>
</dbReference>
<evidence type="ECO:0000256" key="2">
    <source>
        <dbReference type="SAM" id="MobiDB-lite"/>
    </source>
</evidence>